<gene>
    <name evidence="1" type="ORF">K1T71_003766</name>
</gene>
<proteinExistence type="predicted"/>
<evidence type="ECO:0000313" key="1">
    <source>
        <dbReference type="EMBL" id="KAJ0180362.1"/>
    </source>
</evidence>
<dbReference type="Proteomes" id="UP000824533">
    <property type="component" value="Linkage Group LG06"/>
</dbReference>
<protein>
    <submittedName>
        <fullName evidence="1">Uncharacterized protein</fullName>
    </submittedName>
</protein>
<comment type="caution">
    <text evidence="1">The sequence shown here is derived from an EMBL/GenBank/DDBJ whole genome shotgun (WGS) entry which is preliminary data.</text>
</comment>
<name>A0ACC1D936_9NEOP</name>
<reference evidence="1 2" key="1">
    <citation type="journal article" date="2021" name="Front. Genet.">
        <title>Chromosome-Level Genome Assembly Reveals Significant Gene Expansion in the Toll and IMD Signaling Pathways of Dendrolimus kikuchii.</title>
        <authorList>
            <person name="Zhou J."/>
            <person name="Wu P."/>
            <person name="Xiong Z."/>
            <person name="Liu N."/>
            <person name="Zhao N."/>
            <person name="Ji M."/>
            <person name="Qiu Y."/>
            <person name="Yang B."/>
        </authorList>
    </citation>
    <scope>NUCLEOTIDE SEQUENCE [LARGE SCALE GENOMIC DNA]</scope>
    <source>
        <strain evidence="1">Ann1</strain>
    </source>
</reference>
<organism evidence="1 2">
    <name type="scientific">Dendrolimus kikuchii</name>
    <dbReference type="NCBI Taxonomy" id="765133"/>
    <lineage>
        <taxon>Eukaryota</taxon>
        <taxon>Metazoa</taxon>
        <taxon>Ecdysozoa</taxon>
        <taxon>Arthropoda</taxon>
        <taxon>Hexapoda</taxon>
        <taxon>Insecta</taxon>
        <taxon>Pterygota</taxon>
        <taxon>Neoptera</taxon>
        <taxon>Endopterygota</taxon>
        <taxon>Lepidoptera</taxon>
        <taxon>Glossata</taxon>
        <taxon>Ditrysia</taxon>
        <taxon>Bombycoidea</taxon>
        <taxon>Lasiocampidae</taxon>
        <taxon>Dendrolimus</taxon>
    </lineage>
</organism>
<evidence type="ECO:0000313" key="2">
    <source>
        <dbReference type="Proteomes" id="UP000824533"/>
    </source>
</evidence>
<keyword evidence="2" id="KW-1185">Reference proteome</keyword>
<accession>A0ACC1D936</accession>
<dbReference type="EMBL" id="CM034392">
    <property type="protein sequence ID" value="KAJ0180362.1"/>
    <property type="molecule type" value="Genomic_DNA"/>
</dbReference>
<sequence length="287" mass="32067">MQQLLSLLIVIILCCSKYSECRQFRFDYKYFQDVDGYFKYSAVPATWLDANLRCQFEGSELASPINSLMRHVMQEFSKSDQETNKALWTGISAIFSKGDYFSVGGVPLARMPITWAKNEPDNFQNCEDCLILLQNGTLADVSCNDTFPYACFRKKTSLVTECGTTDPAEGGYLAIVDVVGEHLVLKDIFAKNPSNTLFGYARDSAHIGFRDLDGRGTWTTIHGDRVEDLIAASKGNWSNNQPDSVSRNGVIQQCGSIFRSGLFDDNFCDLPTPFICEKSPDSLINLD</sequence>